<dbReference type="EMBL" id="AP023321">
    <property type="protein sequence ID" value="BCI60922.1"/>
    <property type="molecule type" value="Genomic_DNA"/>
</dbReference>
<dbReference type="AlphaFoldDB" id="A0A7I8D556"/>
<accession>A0A7I8D556</accession>
<evidence type="ECO:0000313" key="2">
    <source>
        <dbReference type="Proteomes" id="UP000593890"/>
    </source>
</evidence>
<proteinExistence type="predicted"/>
<dbReference type="Proteomes" id="UP000593890">
    <property type="component" value="Chromosome"/>
</dbReference>
<organism evidence="1 2">
    <name type="scientific">Solibaculum mannosilyticum</name>
    <dbReference type="NCBI Taxonomy" id="2780922"/>
    <lineage>
        <taxon>Bacteria</taxon>
        <taxon>Bacillati</taxon>
        <taxon>Bacillota</taxon>
        <taxon>Clostridia</taxon>
        <taxon>Eubacteriales</taxon>
        <taxon>Oscillospiraceae</taxon>
        <taxon>Solibaculum</taxon>
    </lineage>
</organism>
<protein>
    <submittedName>
        <fullName evidence="1">Uncharacterized protein</fullName>
    </submittedName>
</protein>
<keyword evidence="2" id="KW-1185">Reference proteome</keyword>
<reference evidence="2" key="1">
    <citation type="submission" date="2020-07" db="EMBL/GenBank/DDBJ databases">
        <title>Complete genome sequencing of Clostridia bacterium strain 12CBH8.</title>
        <authorList>
            <person name="Sakamoto M."/>
            <person name="Murakami T."/>
            <person name="Mori H."/>
        </authorList>
    </citation>
    <scope>NUCLEOTIDE SEQUENCE [LARGE SCALE GENOMIC DNA]</scope>
    <source>
        <strain evidence="2">12CBH8</strain>
    </source>
</reference>
<gene>
    <name evidence="1" type="ORF">C12CBH8_15610</name>
</gene>
<dbReference type="KEGG" id="sman:C12CBH8_15610"/>
<evidence type="ECO:0000313" key="1">
    <source>
        <dbReference type="EMBL" id="BCI60922.1"/>
    </source>
</evidence>
<dbReference type="RefSeq" id="WP_090264235.1">
    <property type="nucleotide sequence ID" value="NZ_AP023321.1"/>
</dbReference>
<name>A0A7I8D556_9FIRM</name>
<sequence length="69" mass="7849">MPEPLLPINTMLGLRALEAEETDVSSFVLSLPEPVRQELRQYAGQIHSEKDLHEVAGQLMEAHRFHERG</sequence>